<keyword evidence="2" id="KW-0235">DNA replication</keyword>
<dbReference type="Pfam" id="PF01336">
    <property type="entry name" value="tRNA_anti-codon"/>
    <property type="match status" value="1"/>
</dbReference>
<evidence type="ECO:0000256" key="7">
    <source>
        <dbReference type="ARBA" id="ARBA00023242"/>
    </source>
</evidence>
<dbReference type="Gene3D" id="2.40.50.140">
    <property type="entry name" value="Nucleic acid-binding proteins"/>
    <property type="match status" value="1"/>
</dbReference>
<dbReference type="InterPro" id="IPR014646">
    <property type="entry name" value="Rfa2/RPA32"/>
</dbReference>
<dbReference type="InterPro" id="IPR040260">
    <property type="entry name" value="RFA2-like"/>
</dbReference>
<keyword evidence="7" id="KW-0539">Nucleus</keyword>
<dbReference type="InterPro" id="IPR004365">
    <property type="entry name" value="NA-bd_OB_tRNA"/>
</dbReference>
<keyword evidence="3" id="KW-0227">DNA damage</keyword>
<dbReference type="STRING" id="52838.A0A4S8IYT1"/>
<sequence length="307" mass="33701">MFSSQIDGGGFMLSQSSQNPDSGFSKNRGAPGVLPVTVKQIREAFDSAGDKSSLLLDGVDATNIRLLGLVMNKAERATDVTFTLDDGTGRIDVIRWVNDTSDANETAIIQNGMYVSVSGSLKGFQDKKRALAFSVRPVSDYNAIALHFIQCIHVHLWNTRQKGGAFQNQTTPVKTTTTSFEGLKVPQTPVSSQSCGSANTNGPETDIYKLVLNVFQEPASLDKACDCPTVTVTTDCMLMKLPNDWEYQSIRSSLFLSLALLFHSSTLICELILHLMSLSREAIDYYVDIGHIYSTIDDYHFKSAFID</sequence>
<dbReference type="AlphaFoldDB" id="A0A4S8IYT1"/>
<evidence type="ECO:0000313" key="11">
    <source>
        <dbReference type="Proteomes" id="UP000317650"/>
    </source>
</evidence>
<dbReference type="PANTHER" id="PTHR13989:SF16">
    <property type="entry name" value="REPLICATION PROTEIN A2"/>
    <property type="match status" value="1"/>
</dbReference>
<feature type="region of interest" description="Disordered" evidence="8">
    <location>
        <begin position="1"/>
        <end position="30"/>
    </location>
</feature>
<evidence type="ECO:0000313" key="10">
    <source>
        <dbReference type="EMBL" id="THU54100.1"/>
    </source>
</evidence>
<gene>
    <name evidence="10" type="ORF">C4D60_Mb10t21460</name>
</gene>
<evidence type="ECO:0000256" key="4">
    <source>
        <dbReference type="ARBA" id="ARBA00023125"/>
    </source>
</evidence>
<protein>
    <recommendedName>
        <fullName evidence="9">OB domain-containing protein</fullName>
    </recommendedName>
</protein>
<keyword evidence="6" id="KW-0234">DNA repair</keyword>
<comment type="subcellular location">
    <subcellularLocation>
        <location evidence="1">Nucleus</location>
    </subcellularLocation>
</comment>
<evidence type="ECO:0000256" key="5">
    <source>
        <dbReference type="ARBA" id="ARBA00023172"/>
    </source>
</evidence>
<evidence type="ECO:0000259" key="9">
    <source>
        <dbReference type="Pfam" id="PF01336"/>
    </source>
</evidence>
<dbReference type="GO" id="GO:0006289">
    <property type="term" value="P:nucleotide-excision repair"/>
    <property type="evidence" value="ECO:0007669"/>
    <property type="project" value="TreeGrafter"/>
</dbReference>
<dbReference type="GO" id="GO:0005662">
    <property type="term" value="C:DNA replication factor A complex"/>
    <property type="evidence" value="ECO:0007669"/>
    <property type="project" value="TreeGrafter"/>
</dbReference>
<accession>A0A4S8IYT1</accession>
<evidence type="ECO:0000256" key="6">
    <source>
        <dbReference type="ARBA" id="ARBA00023204"/>
    </source>
</evidence>
<evidence type="ECO:0000256" key="2">
    <source>
        <dbReference type="ARBA" id="ARBA00022705"/>
    </source>
</evidence>
<dbReference type="GO" id="GO:0006260">
    <property type="term" value="P:DNA replication"/>
    <property type="evidence" value="ECO:0007669"/>
    <property type="project" value="UniProtKB-KW"/>
</dbReference>
<dbReference type="GO" id="GO:0035861">
    <property type="term" value="C:site of double-strand break"/>
    <property type="evidence" value="ECO:0007669"/>
    <property type="project" value="TreeGrafter"/>
</dbReference>
<dbReference type="EMBL" id="PYDT01000008">
    <property type="protein sequence ID" value="THU54100.1"/>
    <property type="molecule type" value="Genomic_DNA"/>
</dbReference>
<dbReference type="PANTHER" id="PTHR13989">
    <property type="entry name" value="REPLICATION PROTEIN A-RELATED"/>
    <property type="match status" value="1"/>
</dbReference>
<dbReference type="GO" id="GO:0000781">
    <property type="term" value="C:chromosome, telomeric region"/>
    <property type="evidence" value="ECO:0007669"/>
    <property type="project" value="TreeGrafter"/>
</dbReference>
<dbReference type="GO" id="GO:0000724">
    <property type="term" value="P:double-strand break repair via homologous recombination"/>
    <property type="evidence" value="ECO:0007669"/>
    <property type="project" value="TreeGrafter"/>
</dbReference>
<dbReference type="SUPFAM" id="SSF50249">
    <property type="entry name" value="Nucleic acid-binding proteins"/>
    <property type="match status" value="1"/>
</dbReference>
<evidence type="ECO:0000256" key="1">
    <source>
        <dbReference type="ARBA" id="ARBA00004123"/>
    </source>
</evidence>
<dbReference type="InterPro" id="IPR012340">
    <property type="entry name" value="NA-bd_OB-fold"/>
</dbReference>
<reference evidence="10 11" key="1">
    <citation type="journal article" date="2019" name="Nat. Plants">
        <title>Genome sequencing of Musa balbisiana reveals subgenome evolution and function divergence in polyploid bananas.</title>
        <authorList>
            <person name="Yao X."/>
        </authorList>
    </citation>
    <scope>NUCLEOTIDE SEQUENCE [LARGE SCALE GENOMIC DNA]</scope>
    <source>
        <strain evidence="11">cv. DH-PKW</strain>
        <tissue evidence="10">Leaves</tissue>
    </source>
</reference>
<dbReference type="GO" id="GO:0003697">
    <property type="term" value="F:single-stranded DNA binding"/>
    <property type="evidence" value="ECO:0007669"/>
    <property type="project" value="TreeGrafter"/>
</dbReference>
<dbReference type="Proteomes" id="UP000317650">
    <property type="component" value="Chromosome 10"/>
</dbReference>
<keyword evidence="5" id="KW-0233">DNA recombination</keyword>
<feature type="compositionally biased region" description="Polar residues" evidence="8">
    <location>
        <begin position="13"/>
        <end position="25"/>
    </location>
</feature>
<keyword evidence="11" id="KW-1185">Reference proteome</keyword>
<dbReference type="Gene3D" id="1.10.10.10">
    <property type="entry name" value="Winged helix-like DNA-binding domain superfamily/Winged helix DNA-binding domain"/>
    <property type="match status" value="1"/>
</dbReference>
<comment type="caution">
    <text evidence="10">The sequence shown here is derived from an EMBL/GenBank/DDBJ whole genome shotgun (WGS) entry which is preliminary data.</text>
</comment>
<dbReference type="FunFam" id="2.40.50.140:FF:000184">
    <property type="entry name" value="replication protein A 32 kDa subunit A-like"/>
    <property type="match status" value="1"/>
</dbReference>
<dbReference type="PIRSF" id="PIRSF036949">
    <property type="entry name" value="RPA32"/>
    <property type="match status" value="1"/>
</dbReference>
<proteinExistence type="predicted"/>
<keyword evidence="4" id="KW-0238">DNA-binding</keyword>
<feature type="domain" description="OB" evidence="9">
    <location>
        <begin position="66"/>
        <end position="129"/>
    </location>
</feature>
<evidence type="ECO:0000256" key="8">
    <source>
        <dbReference type="SAM" id="MobiDB-lite"/>
    </source>
</evidence>
<dbReference type="InterPro" id="IPR036388">
    <property type="entry name" value="WH-like_DNA-bd_sf"/>
</dbReference>
<organism evidence="10 11">
    <name type="scientific">Musa balbisiana</name>
    <name type="common">Banana</name>
    <dbReference type="NCBI Taxonomy" id="52838"/>
    <lineage>
        <taxon>Eukaryota</taxon>
        <taxon>Viridiplantae</taxon>
        <taxon>Streptophyta</taxon>
        <taxon>Embryophyta</taxon>
        <taxon>Tracheophyta</taxon>
        <taxon>Spermatophyta</taxon>
        <taxon>Magnoliopsida</taxon>
        <taxon>Liliopsida</taxon>
        <taxon>Zingiberales</taxon>
        <taxon>Musaceae</taxon>
        <taxon>Musa</taxon>
    </lineage>
</organism>
<dbReference type="CDD" id="cd04478">
    <property type="entry name" value="RPA2_DBD_D"/>
    <property type="match status" value="1"/>
</dbReference>
<name>A0A4S8IYT1_MUSBA</name>
<evidence type="ECO:0000256" key="3">
    <source>
        <dbReference type="ARBA" id="ARBA00022763"/>
    </source>
</evidence>